<evidence type="ECO:0000313" key="9">
    <source>
        <dbReference type="Proteomes" id="UP001652662"/>
    </source>
</evidence>
<evidence type="ECO:0000256" key="2">
    <source>
        <dbReference type="ARBA" id="ARBA00009037"/>
    </source>
</evidence>
<evidence type="ECO:0000256" key="5">
    <source>
        <dbReference type="ARBA" id="ARBA00023136"/>
    </source>
</evidence>
<evidence type="ECO:0000256" key="3">
    <source>
        <dbReference type="ARBA" id="ARBA00022692"/>
    </source>
</evidence>
<keyword evidence="4 6" id="KW-1133">Transmembrane helix</keyword>
<evidence type="ECO:0000256" key="6">
    <source>
        <dbReference type="SAM" id="Phobius"/>
    </source>
</evidence>
<dbReference type="InterPro" id="IPR008388">
    <property type="entry name" value="Ac45_acc_su"/>
</dbReference>
<evidence type="ECO:0000259" key="7">
    <source>
        <dbReference type="Pfam" id="PF05827"/>
    </source>
</evidence>
<keyword evidence="9" id="KW-1185">Reference proteome</keyword>
<dbReference type="InterPro" id="IPR046756">
    <property type="entry name" value="VAS1/VOA1_TM"/>
</dbReference>
<dbReference type="Gene3D" id="2.40.160.110">
    <property type="match status" value="1"/>
</dbReference>
<dbReference type="RefSeq" id="XP_070459785.1">
    <property type="nucleotide sequence ID" value="XM_070603684.1"/>
</dbReference>
<feature type="transmembrane region" description="Helical" evidence="6">
    <location>
        <begin position="432"/>
        <end position="456"/>
    </location>
</feature>
<comment type="similarity">
    <text evidence="2">Belongs to the vacuolar ATPase subunit S1 family.</text>
</comment>
<protein>
    <submittedName>
        <fullName evidence="10">V-type proton ATPase subunit S1 isoform X1</fullName>
    </submittedName>
</protein>
<evidence type="ECO:0000313" key="10">
    <source>
        <dbReference type="RefSeq" id="XP_070459785.1"/>
    </source>
</evidence>
<dbReference type="PANTHER" id="PTHR12471:SF2">
    <property type="entry name" value="V-TYPE PROTON ATPASE SUBUNIT S1"/>
    <property type="match status" value="1"/>
</dbReference>
<sequence>MAATAAARVRAGTRRAPEPWQMRWLLLFLVAEAAAATEQQVPLVLWSSDRGLWAPAADTHEGHITSDMQLSTYLDPALELGPRNVLLFLQDKLSVEDFTAHGGVFGNKQDSAFANLENALDLAPSSLVLPAVDWYAVSTLTTYLQEKLGASPLHVDLATLRELKLNASLPALLLIRLPYTASSGLMAPREVLTGNDEVIGQVLNMLKSEDVPYTAALTAVRPSRVYAFLQGLWEVARDIAMVAGGLGRQLLQKQPASSVIHPPVSYNDTAPRILFWAQNFSVAYRGQWEDLTSLTFGVQELNLTGSFWNDSLARLSLTYEHLFGTTVTFKFILANRFYPVSARHWFTMESLEIHSNGSVVSFNASRVTGPSIYSFHCEYVSSMNKNGNLLVPRTQPSLWQMTLQDFQIQAFNVTGEQFSYASDCAGFFSPGIWMGLLTSLFMLFIFTYGLHMILSLKTMDRFDDHKGPTISLTQIV</sequence>
<dbReference type="Pfam" id="PF20520">
    <property type="entry name" value="Ac45-VOA1_TM"/>
    <property type="match status" value="1"/>
</dbReference>
<evidence type="ECO:0000259" key="8">
    <source>
        <dbReference type="Pfam" id="PF20520"/>
    </source>
</evidence>
<keyword evidence="3 6" id="KW-0812">Transmembrane</keyword>
<name>A0ABM4N4B8_EQUPR</name>
<feature type="domain" description="V-type proton ATPase subunit S1 luminal" evidence="7">
    <location>
        <begin position="271"/>
        <end position="411"/>
    </location>
</feature>
<evidence type="ECO:0000256" key="4">
    <source>
        <dbReference type="ARBA" id="ARBA00022989"/>
    </source>
</evidence>
<reference evidence="10" key="1">
    <citation type="submission" date="2025-08" db="UniProtKB">
        <authorList>
            <consortium name="RefSeq"/>
        </authorList>
    </citation>
    <scope>IDENTIFICATION</scope>
    <source>
        <tissue evidence="10">Blood</tissue>
    </source>
</reference>
<dbReference type="Pfam" id="PF05827">
    <property type="entry name" value="VAS1_LD"/>
    <property type="match status" value="1"/>
</dbReference>
<feature type="domain" description="V-type proton ATPase subunit S1/VOA1 transmembrane" evidence="8">
    <location>
        <begin position="426"/>
        <end position="464"/>
    </location>
</feature>
<dbReference type="Proteomes" id="UP001652662">
    <property type="component" value="Chromosome X"/>
</dbReference>
<dbReference type="PANTHER" id="PTHR12471">
    <property type="entry name" value="VACUOLAR ATP SYNTHASE SUBUNIT S1"/>
    <property type="match status" value="1"/>
</dbReference>
<evidence type="ECO:0000256" key="1">
    <source>
        <dbReference type="ARBA" id="ARBA00004167"/>
    </source>
</evidence>
<proteinExistence type="inferred from homology"/>
<dbReference type="GeneID" id="103544129"/>
<dbReference type="InterPro" id="IPR046755">
    <property type="entry name" value="VAS1_LD"/>
</dbReference>
<comment type="subcellular location">
    <subcellularLocation>
        <location evidence="1">Membrane</location>
        <topology evidence="1">Single-pass membrane protein</topology>
    </subcellularLocation>
</comment>
<keyword evidence="5 6" id="KW-0472">Membrane</keyword>
<accession>A0ABM4N4B8</accession>
<organism evidence="9 10">
    <name type="scientific">Equus przewalskii</name>
    <name type="common">Przewalski's horse</name>
    <name type="synonym">Equus caballus przewalskii</name>
    <dbReference type="NCBI Taxonomy" id="9798"/>
    <lineage>
        <taxon>Eukaryota</taxon>
        <taxon>Metazoa</taxon>
        <taxon>Chordata</taxon>
        <taxon>Craniata</taxon>
        <taxon>Vertebrata</taxon>
        <taxon>Euteleostomi</taxon>
        <taxon>Mammalia</taxon>
        <taxon>Eutheria</taxon>
        <taxon>Laurasiatheria</taxon>
        <taxon>Perissodactyla</taxon>
        <taxon>Equidae</taxon>
        <taxon>Equus</taxon>
    </lineage>
</organism>
<gene>
    <name evidence="10" type="primary">ATP6AP1</name>
</gene>